<gene>
    <name evidence="12" type="ORF">Zmor_017819</name>
</gene>
<accession>A0AA38ID37</accession>
<comment type="similarity">
    <text evidence="2">Belongs to the glutamate-gated ion channel (TC 1.A.10.1) family.</text>
</comment>
<feature type="transmembrane region" description="Helical" evidence="9">
    <location>
        <begin position="300"/>
        <end position="318"/>
    </location>
</feature>
<keyword evidence="13" id="KW-1185">Reference proteome</keyword>
<feature type="chain" id="PRO_5041262420" description="Ionotropic glutamate receptor C-terminal domain-containing protein" evidence="10">
    <location>
        <begin position="18"/>
        <end position="569"/>
    </location>
</feature>
<keyword evidence="7" id="KW-0675">Receptor</keyword>
<feature type="transmembrane region" description="Helical" evidence="9">
    <location>
        <begin position="350"/>
        <end position="367"/>
    </location>
</feature>
<dbReference type="Gene3D" id="1.10.287.70">
    <property type="match status" value="1"/>
</dbReference>
<dbReference type="PANTHER" id="PTHR42643">
    <property type="entry name" value="IONOTROPIC RECEPTOR 20A-RELATED"/>
    <property type="match status" value="1"/>
</dbReference>
<feature type="domain" description="Ionotropic glutamate receptor C-terminal" evidence="11">
    <location>
        <begin position="319"/>
        <end position="545"/>
    </location>
</feature>
<evidence type="ECO:0000256" key="6">
    <source>
        <dbReference type="ARBA" id="ARBA00023136"/>
    </source>
</evidence>
<evidence type="ECO:0000313" key="13">
    <source>
        <dbReference type="Proteomes" id="UP001168821"/>
    </source>
</evidence>
<name>A0AA38ID37_9CUCU</name>
<evidence type="ECO:0000256" key="4">
    <source>
        <dbReference type="ARBA" id="ARBA00022692"/>
    </source>
</evidence>
<feature type="signal peptide" evidence="10">
    <location>
        <begin position="1"/>
        <end position="17"/>
    </location>
</feature>
<evidence type="ECO:0000313" key="12">
    <source>
        <dbReference type="EMBL" id="KAJ3651809.1"/>
    </source>
</evidence>
<keyword evidence="10" id="KW-0732">Signal</keyword>
<dbReference type="GO" id="GO:0005886">
    <property type="term" value="C:plasma membrane"/>
    <property type="evidence" value="ECO:0007669"/>
    <property type="project" value="UniProtKB-SubCell"/>
</dbReference>
<comment type="subcellular location">
    <subcellularLocation>
        <location evidence="1">Cell membrane</location>
        <topology evidence="1">Multi-pass membrane protein</topology>
    </subcellularLocation>
</comment>
<keyword evidence="8" id="KW-0325">Glycoprotein</keyword>
<evidence type="ECO:0000256" key="8">
    <source>
        <dbReference type="ARBA" id="ARBA00023180"/>
    </source>
</evidence>
<proteinExistence type="inferred from homology"/>
<dbReference type="InterPro" id="IPR001320">
    <property type="entry name" value="Iontro_rcpt_C"/>
</dbReference>
<evidence type="ECO:0000256" key="1">
    <source>
        <dbReference type="ARBA" id="ARBA00004651"/>
    </source>
</evidence>
<keyword evidence="6 9" id="KW-0472">Membrane</keyword>
<evidence type="ECO:0000259" key="11">
    <source>
        <dbReference type="Pfam" id="PF00060"/>
    </source>
</evidence>
<evidence type="ECO:0000256" key="2">
    <source>
        <dbReference type="ARBA" id="ARBA00008685"/>
    </source>
</evidence>
<evidence type="ECO:0000256" key="5">
    <source>
        <dbReference type="ARBA" id="ARBA00022989"/>
    </source>
</evidence>
<evidence type="ECO:0000256" key="9">
    <source>
        <dbReference type="SAM" id="Phobius"/>
    </source>
</evidence>
<dbReference type="EMBL" id="JALNTZ010000005">
    <property type="protein sequence ID" value="KAJ3651809.1"/>
    <property type="molecule type" value="Genomic_DNA"/>
</dbReference>
<protein>
    <recommendedName>
        <fullName evidence="11">Ionotropic glutamate receptor C-terminal domain-containing protein</fullName>
    </recommendedName>
</protein>
<dbReference type="AlphaFoldDB" id="A0AA38ID37"/>
<evidence type="ECO:0000256" key="3">
    <source>
        <dbReference type="ARBA" id="ARBA00022475"/>
    </source>
</evidence>
<dbReference type="InterPro" id="IPR052192">
    <property type="entry name" value="Insect_Ionotropic_Sensory_Rcpt"/>
</dbReference>
<dbReference type="GO" id="GO:0015276">
    <property type="term" value="F:ligand-gated monoatomic ion channel activity"/>
    <property type="evidence" value="ECO:0007669"/>
    <property type="project" value="InterPro"/>
</dbReference>
<keyword evidence="5 9" id="KW-1133">Transmembrane helix</keyword>
<sequence>MKNNFVLILLLLDVVTAGVITSFINDHFQTNETIVIASTNFFNWEENLQTVLTSKNSKLIITPQNQLQVPPVIKNYIFVEDNLQTLNASLIKIIYTINARRNFLVIFQKNTTEDELKSAFQALLGYYIYNVVILTNLTQFFTWYPYNNENRCGKIVTLATEQANPFKNKIPNDLGGCSVSVTWSNLTWTIKSPFDKSDPGYAAVALDTIAQKLNLQLDYLRHQLDYYYFAIRDGNFKVLCKYIETEKIDLSFTIGHVTDKPCPELETMKPILLYPQNFAFPPRKPIRNNDKIFSMFRKEIWWTLLASFFTMWLLWKTVTKQSYQNSFFSIIQLLVQCMISKVPQKQLPRFVLFIFLFFVMNINWFYVSQMSSVLTQPSYEPQIKNIEDIIKYNKKLNFYPFFKQFLLSYGNETCEKLMALRMTDLDSIALHDYSLQSFVDDADYGIVMQETDLVLFRDSQKLQVLSHENIYPAAVVWSMRTGFPLKNHFNYWITRIVESGLVLKWMRDTAVALPTYSFSDDKNQKVVALNFNHISLVFVIWTVGLVASFVCFVSEMLWGRKSIILVETF</sequence>
<feature type="transmembrane region" description="Helical" evidence="9">
    <location>
        <begin position="534"/>
        <end position="553"/>
    </location>
</feature>
<keyword evidence="4 9" id="KW-0812">Transmembrane</keyword>
<evidence type="ECO:0000256" key="7">
    <source>
        <dbReference type="ARBA" id="ARBA00023170"/>
    </source>
</evidence>
<keyword evidence="3" id="KW-1003">Cell membrane</keyword>
<dbReference type="Pfam" id="PF00060">
    <property type="entry name" value="Lig_chan"/>
    <property type="match status" value="1"/>
</dbReference>
<evidence type="ECO:0000256" key="10">
    <source>
        <dbReference type="SAM" id="SignalP"/>
    </source>
</evidence>
<comment type="caution">
    <text evidence="12">The sequence shown here is derived from an EMBL/GenBank/DDBJ whole genome shotgun (WGS) entry which is preliminary data.</text>
</comment>
<reference evidence="12" key="1">
    <citation type="journal article" date="2023" name="G3 (Bethesda)">
        <title>Whole genome assemblies of Zophobas morio and Tenebrio molitor.</title>
        <authorList>
            <person name="Kaur S."/>
            <person name="Stinson S.A."/>
            <person name="diCenzo G.C."/>
        </authorList>
    </citation>
    <scope>NUCLEOTIDE SEQUENCE</scope>
    <source>
        <strain evidence="12">QUZm001</strain>
    </source>
</reference>
<dbReference type="Proteomes" id="UP001168821">
    <property type="component" value="Unassembled WGS sequence"/>
</dbReference>
<organism evidence="12 13">
    <name type="scientific">Zophobas morio</name>
    <dbReference type="NCBI Taxonomy" id="2755281"/>
    <lineage>
        <taxon>Eukaryota</taxon>
        <taxon>Metazoa</taxon>
        <taxon>Ecdysozoa</taxon>
        <taxon>Arthropoda</taxon>
        <taxon>Hexapoda</taxon>
        <taxon>Insecta</taxon>
        <taxon>Pterygota</taxon>
        <taxon>Neoptera</taxon>
        <taxon>Endopterygota</taxon>
        <taxon>Coleoptera</taxon>
        <taxon>Polyphaga</taxon>
        <taxon>Cucujiformia</taxon>
        <taxon>Tenebrionidae</taxon>
        <taxon>Zophobas</taxon>
    </lineage>
</organism>
<dbReference type="SUPFAM" id="SSF53850">
    <property type="entry name" value="Periplasmic binding protein-like II"/>
    <property type="match status" value="1"/>
</dbReference>
<dbReference type="GO" id="GO:0050906">
    <property type="term" value="P:detection of stimulus involved in sensory perception"/>
    <property type="evidence" value="ECO:0007669"/>
    <property type="project" value="UniProtKB-ARBA"/>
</dbReference>
<dbReference type="PANTHER" id="PTHR42643:SF38">
    <property type="entry name" value="IONOTROPIC RECEPTOR 100A"/>
    <property type="match status" value="1"/>
</dbReference>